<dbReference type="KEGG" id="vg:26797908"/>
<dbReference type="Proteomes" id="UP000030232">
    <property type="component" value="Segment"/>
</dbReference>
<keyword evidence="2" id="KW-1185">Reference proteome</keyword>
<organism evidence="1 2">
    <name type="scientific">Bacillus phage Bp8p-C</name>
    <dbReference type="NCBI Taxonomy" id="1445810"/>
    <lineage>
        <taxon>Viruses</taxon>
        <taxon>Duplodnaviria</taxon>
        <taxon>Heunggongvirae</taxon>
        <taxon>Uroviricota</taxon>
        <taxon>Caudoviricetes</taxon>
        <taxon>Herelleviridae</taxon>
        <taxon>Bastillevirinae</taxon>
        <taxon>Agatevirus</taxon>
        <taxon>Agatevirus Bp8pC</taxon>
    </lineage>
</organism>
<evidence type="ECO:0000313" key="1">
    <source>
        <dbReference type="EMBL" id="AHJ87524.1"/>
    </source>
</evidence>
<gene>
    <name evidence="1" type="ORF">Bp8pC_093</name>
</gene>
<accession>A0A0A0PIV1</accession>
<dbReference type="OrthoDB" id="21770at10239"/>
<dbReference type="RefSeq" id="YP_009227001.1">
    <property type="nucleotide sequence ID" value="NC_029121.1"/>
</dbReference>
<dbReference type="EMBL" id="KJ010547">
    <property type="protein sequence ID" value="AHJ87524.1"/>
    <property type="molecule type" value="Genomic_DNA"/>
</dbReference>
<evidence type="ECO:0000313" key="2">
    <source>
        <dbReference type="Proteomes" id="UP000030232"/>
    </source>
</evidence>
<protein>
    <submittedName>
        <fullName evidence="1">Uncharacterized protein</fullName>
    </submittedName>
</protein>
<proteinExistence type="predicted"/>
<reference evidence="1 2" key="1">
    <citation type="journal article" date="2015" name="Appl. Environ. Microbiol.">
        <title>Effects of actin-like proteins encoded by two Bacillus pumilus phages on unstable lysogeny, revealed by genomic analysis.</title>
        <authorList>
            <person name="Yuan Y."/>
            <person name="Peng Q."/>
            <person name="Wu D."/>
            <person name="Kou Z."/>
            <person name="Wu Y."/>
            <person name="Liu P."/>
            <person name="Gao M."/>
        </authorList>
    </citation>
    <scope>NUCLEOTIDE SEQUENCE [LARGE SCALE GENOMIC DNA]</scope>
</reference>
<name>A0A0A0PIV1_9CAUD</name>
<sequence length="89" mass="10269">MTKRRYRKTAIVEAVQWTGTSESIEELKEFAGDDILIGEQTHDLIIHTLEGDMLAHLGDYILKGIEGELWACKERVFKQTYEEVKEEPS</sequence>
<dbReference type="GeneID" id="26797908"/>